<dbReference type="InterPro" id="IPR023562">
    <property type="entry name" value="ClpP/TepA"/>
</dbReference>
<gene>
    <name evidence="3" type="ORF">Bca52824_079232</name>
</gene>
<dbReference type="PRINTS" id="PR00127">
    <property type="entry name" value="CLPPROTEASEP"/>
</dbReference>
<dbReference type="GO" id="GO:0051117">
    <property type="term" value="F:ATPase binding"/>
    <property type="evidence" value="ECO:0007669"/>
    <property type="project" value="TreeGrafter"/>
</dbReference>
<dbReference type="CDD" id="cd07017">
    <property type="entry name" value="S14_ClpP_2"/>
    <property type="match status" value="1"/>
</dbReference>
<evidence type="ECO:0000313" key="3">
    <source>
        <dbReference type="EMBL" id="KAG2259938.1"/>
    </source>
</evidence>
<comment type="similarity">
    <text evidence="1 2">Belongs to the peptidase S14 family.</text>
</comment>
<dbReference type="Pfam" id="PF00574">
    <property type="entry name" value="CLP_protease"/>
    <property type="match status" value="1"/>
</dbReference>
<dbReference type="EMBL" id="JAAMPC010000015">
    <property type="protein sequence ID" value="KAG2259938.1"/>
    <property type="molecule type" value="Genomic_DNA"/>
</dbReference>
<organism evidence="3 4">
    <name type="scientific">Brassica carinata</name>
    <name type="common">Ethiopian mustard</name>
    <name type="synonym">Abyssinian cabbage</name>
    <dbReference type="NCBI Taxonomy" id="52824"/>
    <lineage>
        <taxon>Eukaryota</taxon>
        <taxon>Viridiplantae</taxon>
        <taxon>Streptophyta</taxon>
        <taxon>Embryophyta</taxon>
        <taxon>Tracheophyta</taxon>
        <taxon>Spermatophyta</taxon>
        <taxon>Magnoliopsida</taxon>
        <taxon>eudicotyledons</taxon>
        <taxon>Gunneridae</taxon>
        <taxon>Pentapetalae</taxon>
        <taxon>rosids</taxon>
        <taxon>malvids</taxon>
        <taxon>Brassicales</taxon>
        <taxon>Brassicaceae</taxon>
        <taxon>Brassiceae</taxon>
        <taxon>Brassica</taxon>
    </lineage>
</organism>
<dbReference type="GO" id="GO:0006515">
    <property type="term" value="P:protein quality control for misfolded or incompletely synthesized proteins"/>
    <property type="evidence" value="ECO:0007669"/>
    <property type="project" value="TreeGrafter"/>
</dbReference>
<dbReference type="AlphaFoldDB" id="A0A8X7Q0R6"/>
<dbReference type="GO" id="GO:0009368">
    <property type="term" value="C:endopeptidase Clp complex"/>
    <property type="evidence" value="ECO:0007669"/>
    <property type="project" value="TreeGrafter"/>
</dbReference>
<proteinExistence type="inferred from homology"/>
<dbReference type="InterPro" id="IPR029045">
    <property type="entry name" value="ClpP/crotonase-like_dom_sf"/>
</dbReference>
<dbReference type="GO" id="GO:0004252">
    <property type="term" value="F:serine-type endopeptidase activity"/>
    <property type="evidence" value="ECO:0007669"/>
    <property type="project" value="InterPro"/>
</dbReference>
<name>A0A8X7Q0R6_BRACI</name>
<keyword evidence="4" id="KW-1185">Reference proteome</keyword>
<evidence type="ECO:0000313" key="4">
    <source>
        <dbReference type="Proteomes" id="UP000886595"/>
    </source>
</evidence>
<evidence type="ECO:0000256" key="1">
    <source>
        <dbReference type="ARBA" id="ARBA00007039"/>
    </source>
</evidence>
<dbReference type="PANTHER" id="PTHR10381">
    <property type="entry name" value="ATP-DEPENDENT CLP PROTEASE PROTEOLYTIC SUBUNIT"/>
    <property type="match status" value="1"/>
</dbReference>
<protein>
    <recommendedName>
        <fullName evidence="2">ATP-dependent Clp protease proteolytic subunit</fullName>
    </recommendedName>
</protein>
<dbReference type="GO" id="GO:0004176">
    <property type="term" value="F:ATP-dependent peptidase activity"/>
    <property type="evidence" value="ECO:0007669"/>
    <property type="project" value="InterPro"/>
</dbReference>
<dbReference type="GO" id="GO:0009532">
    <property type="term" value="C:plastid stroma"/>
    <property type="evidence" value="ECO:0007669"/>
    <property type="project" value="UniProtKB-ARBA"/>
</dbReference>
<accession>A0A8X7Q0R6</accession>
<comment type="caution">
    <text evidence="3">The sequence shown here is derived from an EMBL/GenBank/DDBJ whole genome shotgun (WGS) entry which is preliminary data.</text>
</comment>
<dbReference type="InterPro" id="IPR001907">
    <property type="entry name" value="ClpP"/>
</dbReference>
<dbReference type="PANTHER" id="PTHR10381:SF8">
    <property type="entry name" value="ATP-DEPENDENT CLP PROTEASE PROTEOLYTIC SUBUNIT 6, CHLOROPLASTIC"/>
    <property type="match status" value="1"/>
</dbReference>
<dbReference type="OrthoDB" id="2017408at2759"/>
<reference evidence="3 4" key="1">
    <citation type="submission" date="2020-02" db="EMBL/GenBank/DDBJ databases">
        <authorList>
            <person name="Ma Q."/>
            <person name="Huang Y."/>
            <person name="Song X."/>
            <person name="Pei D."/>
        </authorList>
    </citation>
    <scope>NUCLEOTIDE SEQUENCE [LARGE SCALE GENOMIC DNA]</scope>
    <source>
        <strain evidence="3">Sxm20200214</strain>
        <tissue evidence="3">Leaf</tissue>
    </source>
</reference>
<sequence length="201" mass="22162">MAGLTISPPLSLYFSSRTRNSKPTSYDLSHNQRNLTKRIVSALPSPYVDSLKAGLSSNVSTKIGNKDHHSIDPRSLSLFMYLTVFVSLTIKPKVGTVAFGVAASQGALLLAGGEKGMRYAMPNTRVMIRQPQTGCGGHVEDVRRQVNEAIEARQQKIDRMYAAFTGQSLETLQQYTERDRFLSASEALEFGLIDGLLETEY</sequence>
<evidence type="ECO:0000256" key="2">
    <source>
        <dbReference type="RuleBase" id="RU003567"/>
    </source>
</evidence>
<dbReference type="Proteomes" id="UP000886595">
    <property type="component" value="Unassembled WGS sequence"/>
</dbReference>
<dbReference type="Gene3D" id="3.90.226.10">
    <property type="entry name" value="2-enoyl-CoA Hydratase, Chain A, domain 1"/>
    <property type="match status" value="1"/>
</dbReference>
<dbReference type="SUPFAM" id="SSF52096">
    <property type="entry name" value="ClpP/crotonase"/>
    <property type="match status" value="1"/>
</dbReference>